<comment type="caution">
    <text evidence="1">The sequence shown here is derived from an EMBL/GenBank/DDBJ whole genome shotgun (WGS) entry which is preliminary data.</text>
</comment>
<dbReference type="EMBL" id="MGFS01000030">
    <property type="protein sequence ID" value="OGM10734.1"/>
    <property type="molecule type" value="Genomic_DNA"/>
</dbReference>
<gene>
    <name evidence="1" type="ORF">A2Z22_00760</name>
</gene>
<evidence type="ECO:0000313" key="1">
    <source>
        <dbReference type="EMBL" id="OGM10734.1"/>
    </source>
</evidence>
<sequence>MSEGIPLSEKEITDHILKFDRAIQEDYNLFQAIMNEEKMTDENGNELSEEKTKEMKEKLEEALGIEYYENIAIINVLGLVVSDESDFFIYKGTDSRGVIEFRDANGDTGYLTHDRKIFDPIADAKYNKELR</sequence>
<organism evidence="1 2">
    <name type="scientific">Candidatus Woesebacteria bacterium RBG_16_34_12</name>
    <dbReference type="NCBI Taxonomy" id="1802480"/>
    <lineage>
        <taxon>Bacteria</taxon>
        <taxon>Candidatus Woeseibacteriota</taxon>
    </lineage>
</organism>
<evidence type="ECO:0000313" key="2">
    <source>
        <dbReference type="Proteomes" id="UP000177053"/>
    </source>
</evidence>
<name>A0A1F7X6M3_9BACT</name>
<dbReference type="Proteomes" id="UP000177053">
    <property type="component" value="Unassembled WGS sequence"/>
</dbReference>
<protein>
    <submittedName>
        <fullName evidence="1">Uncharacterized protein</fullName>
    </submittedName>
</protein>
<accession>A0A1F7X6M3</accession>
<dbReference type="AlphaFoldDB" id="A0A1F7X6M3"/>
<proteinExistence type="predicted"/>
<reference evidence="1 2" key="1">
    <citation type="journal article" date="2016" name="Nat. Commun.">
        <title>Thousands of microbial genomes shed light on interconnected biogeochemical processes in an aquifer system.</title>
        <authorList>
            <person name="Anantharaman K."/>
            <person name="Brown C.T."/>
            <person name="Hug L.A."/>
            <person name="Sharon I."/>
            <person name="Castelle C.J."/>
            <person name="Probst A.J."/>
            <person name="Thomas B.C."/>
            <person name="Singh A."/>
            <person name="Wilkins M.J."/>
            <person name="Karaoz U."/>
            <person name="Brodie E.L."/>
            <person name="Williams K.H."/>
            <person name="Hubbard S.S."/>
            <person name="Banfield J.F."/>
        </authorList>
    </citation>
    <scope>NUCLEOTIDE SEQUENCE [LARGE SCALE GENOMIC DNA]</scope>
</reference>